<evidence type="ECO:0000256" key="4">
    <source>
        <dbReference type="ARBA" id="ARBA00022737"/>
    </source>
</evidence>
<feature type="domain" description="EF-hand" evidence="12">
    <location>
        <begin position="158"/>
        <end position="193"/>
    </location>
</feature>
<dbReference type="PROSITE" id="PS00018">
    <property type="entry name" value="EF_HAND_1"/>
    <property type="match status" value="5"/>
</dbReference>
<protein>
    <recommendedName>
        <fullName evidence="11">Reticulocalbin-3</fullName>
    </recommendedName>
</protein>
<evidence type="ECO:0000256" key="3">
    <source>
        <dbReference type="ARBA" id="ARBA00022729"/>
    </source>
</evidence>
<dbReference type="PANTHER" id="PTHR10827:SF95">
    <property type="entry name" value="LD34388P"/>
    <property type="match status" value="1"/>
</dbReference>
<dbReference type="AlphaFoldDB" id="A0A0M3HXG9"/>
<evidence type="ECO:0000313" key="13">
    <source>
        <dbReference type="Proteomes" id="UP000036681"/>
    </source>
</evidence>
<keyword evidence="13" id="KW-1185">Reference proteome</keyword>
<dbReference type="Proteomes" id="UP000036681">
    <property type="component" value="Unplaced"/>
</dbReference>
<evidence type="ECO:0000256" key="8">
    <source>
        <dbReference type="ARBA" id="ARBA00023186"/>
    </source>
</evidence>
<evidence type="ECO:0000256" key="11">
    <source>
        <dbReference type="ARBA" id="ARBA00072696"/>
    </source>
</evidence>
<evidence type="ECO:0000256" key="5">
    <source>
        <dbReference type="ARBA" id="ARBA00022824"/>
    </source>
</evidence>
<dbReference type="InterPro" id="IPR011992">
    <property type="entry name" value="EF-hand-dom_pair"/>
</dbReference>
<evidence type="ECO:0000256" key="6">
    <source>
        <dbReference type="ARBA" id="ARBA00022837"/>
    </source>
</evidence>
<keyword evidence="3" id="KW-0732">Signal</keyword>
<dbReference type="Gene3D" id="1.10.238.10">
    <property type="entry name" value="EF-hand"/>
    <property type="match status" value="3"/>
</dbReference>
<evidence type="ECO:0000256" key="1">
    <source>
        <dbReference type="ARBA" id="ARBA00004319"/>
    </source>
</evidence>
<dbReference type="GO" id="GO:0005509">
    <property type="term" value="F:calcium ion binding"/>
    <property type="evidence" value="ECO:0007669"/>
    <property type="project" value="InterPro"/>
</dbReference>
<evidence type="ECO:0000256" key="9">
    <source>
        <dbReference type="ARBA" id="ARBA00056975"/>
    </source>
</evidence>
<dbReference type="InterPro" id="IPR002048">
    <property type="entry name" value="EF_hand_dom"/>
</dbReference>
<evidence type="ECO:0000313" key="14">
    <source>
        <dbReference type="WBParaSite" id="ALUE_0000801901-mRNA-1"/>
    </source>
</evidence>
<dbReference type="InterPro" id="IPR018247">
    <property type="entry name" value="EF_Hand_1_Ca_BS"/>
</dbReference>
<dbReference type="SUPFAM" id="SSF47473">
    <property type="entry name" value="EF-hand"/>
    <property type="match status" value="2"/>
</dbReference>
<dbReference type="Pfam" id="PF13202">
    <property type="entry name" value="EF-hand_5"/>
    <property type="match status" value="2"/>
</dbReference>
<keyword evidence="7" id="KW-0325">Glycoprotein</keyword>
<keyword evidence="6" id="KW-0106">Calcium</keyword>
<keyword evidence="2" id="KW-0479">Metal-binding</keyword>
<keyword evidence="8" id="KW-0143">Chaperone</keyword>
<dbReference type="Pfam" id="PF13499">
    <property type="entry name" value="EF-hand_7"/>
    <property type="match status" value="1"/>
</dbReference>
<feature type="domain" description="EF-hand" evidence="12">
    <location>
        <begin position="334"/>
        <end position="369"/>
    </location>
</feature>
<name>A0A0M3HXG9_ASCLU</name>
<dbReference type="GO" id="GO:0015031">
    <property type="term" value="P:protein transport"/>
    <property type="evidence" value="ECO:0007669"/>
    <property type="project" value="UniProtKB-ARBA"/>
</dbReference>
<evidence type="ECO:0000256" key="10">
    <source>
        <dbReference type="ARBA" id="ARBA00063143"/>
    </source>
</evidence>
<dbReference type="PROSITE" id="PS50222">
    <property type="entry name" value="EF_HAND_2"/>
    <property type="match status" value="4"/>
</dbReference>
<dbReference type="FunFam" id="1.10.238.10:FF:000104">
    <property type="entry name" value="calumenin isoform X1"/>
    <property type="match status" value="1"/>
</dbReference>
<keyword evidence="5" id="KW-0256">Endoplasmic reticulum</keyword>
<proteinExistence type="predicted"/>
<comment type="subunit">
    <text evidence="10">Interacts with PCSK6 (immature form including the propeptide); probably involved in the maturation and the secretion of PCSK6.</text>
</comment>
<organism evidence="13 14">
    <name type="scientific">Ascaris lumbricoides</name>
    <name type="common">Giant roundworm</name>
    <dbReference type="NCBI Taxonomy" id="6252"/>
    <lineage>
        <taxon>Eukaryota</taxon>
        <taxon>Metazoa</taxon>
        <taxon>Ecdysozoa</taxon>
        <taxon>Nematoda</taxon>
        <taxon>Chromadorea</taxon>
        <taxon>Rhabditida</taxon>
        <taxon>Spirurina</taxon>
        <taxon>Ascaridomorpha</taxon>
        <taxon>Ascaridoidea</taxon>
        <taxon>Ascarididae</taxon>
        <taxon>Ascaris</taxon>
    </lineage>
</organism>
<dbReference type="GO" id="GO:0005788">
    <property type="term" value="C:endoplasmic reticulum lumen"/>
    <property type="evidence" value="ECO:0007669"/>
    <property type="project" value="UniProtKB-SubCell"/>
</dbReference>
<accession>A0A0M3HXG9</accession>
<comment type="subcellular location">
    <subcellularLocation>
        <location evidence="1">Endoplasmic reticulum lumen</location>
    </subcellularLocation>
</comment>
<reference evidence="14" key="1">
    <citation type="submission" date="2017-02" db="UniProtKB">
        <authorList>
            <consortium name="WormBaseParasite"/>
        </authorList>
    </citation>
    <scope>IDENTIFICATION</scope>
</reference>
<evidence type="ECO:0000256" key="7">
    <source>
        <dbReference type="ARBA" id="ARBA00023180"/>
    </source>
</evidence>
<evidence type="ECO:0000256" key="2">
    <source>
        <dbReference type="ARBA" id="ARBA00022723"/>
    </source>
</evidence>
<comment type="function">
    <text evidence="9">Probable molecular chaperone assisting protein biosynthesis and transport in the endoplasmic reticulum. Required for the proper biosynthesis and transport of pulmonary surfactant-associated protein A/SP-A, pulmonary surfactant-associated protein D/SP-D and the lipid transporter ABCA3. By regulating both the proper expression and the degradation through the endoplasmic reticulum-associated protein degradation pathway of these proteins plays a crucial role in pulmonary surfactant homeostasis. Has an anti-fibrotic activity by negatively regulating the secretion of type I and type III collagens. This calcium-binding protein also transiently associates with immature PCSK6 and regulates its secretion.</text>
</comment>
<keyword evidence="4" id="KW-0677">Repeat</keyword>
<evidence type="ECO:0000259" key="12">
    <source>
        <dbReference type="PROSITE" id="PS50222"/>
    </source>
</evidence>
<dbReference type="SMART" id="SM00054">
    <property type="entry name" value="EFh"/>
    <property type="match status" value="5"/>
</dbReference>
<dbReference type="WBParaSite" id="ALUE_0000801901-mRNA-1">
    <property type="protein sequence ID" value="ALUE_0000801901-mRNA-1"/>
    <property type="gene ID" value="ALUE_0000801901"/>
</dbReference>
<feature type="domain" description="EF-hand" evidence="12">
    <location>
        <begin position="109"/>
        <end position="144"/>
    </location>
</feature>
<feature type="domain" description="EF-hand" evidence="12">
    <location>
        <begin position="204"/>
        <end position="239"/>
    </location>
</feature>
<dbReference type="PANTHER" id="PTHR10827">
    <property type="entry name" value="RETICULOCALBIN"/>
    <property type="match status" value="1"/>
</dbReference>
<sequence>MLKMIFGGRIGTYASEDGEHDLESHRELTFKCDTTSKELHMESALWWLLLVLLVCVVAADREHEAHGASSAKFRVDHEVKGQHDAHADHRAVLGSKKSADEFDDLPAEESKRRLAIIARRMDANGDGFVDANELIDWIHKRKIPSADFIMKFRSMISLDKEETAERFTEMDVDRDGFVTWQEYLIEAFGDGEAPLEEMDADDKKLMDEDRHYFLAADSDQDGRLSAEEFEAFQNPEHYSHMHKTLVEMTMLEKDRNVDGKVDLKEFLGDIGENIESEWYTVEKNRFEDEYDVDKNGFLEGDEITRWLVPDMHETAKQARAHLRSCFSFSFCSKLIVDEAEHLISSADKDGDGRLTVDEIVAEHALFVGSEATNFGERLTDMTHEEL</sequence>